<dbReference type="EMBL" id="BNBA01000053">
    <property type="protein sequence ID" value="GHH61134.1"/>
    <property type="molecule type" value="Genomic_DNA"/>
</dbReference>
<comment type="caution">
    <text evidence="1">The sequence shown here is derived from an EMBL/GenBank/DDBJ whole genome shotgun (WGS) entry which is preliminary data.</text>
</comment>
<dbReference type="Proteomes" id="UP000623958">
    <property type="component" value="Unassembled WGS sequence"/>
</dbReference>
<accession>A0A919FDC1</accession>
<name>A0A919FDC1_9XANT</name>
<gene>
    <name evidence="1" type="ORF">GCM10009090_37350</name>
</gene>
<sequence>MPAMPLDPRLRWTRRSQYDEPGTALELDGETVACLLERIDGGWIARLEVQRSMTHPLVTRRCSSKASGRRGCEMWAMRHLDRLAAEVAHVKANKPARRWCARSGED</sequence>
<proteinExistence type="predicted"/>
<dbReference type="AlphaFoldDB" id="A0A919FDC1"/>
<organism evidence="1 2">
    <name type="scientific">Xanthomonas boreopolis</name>
    <dbReference type="NCBI Taxonomy" id="86183"/>
    <lineage>
        <taxon>Bacteria</taxon>
        <taxon>Pseudomonadati</taxon>
        <taxon>Pseudomonadota</taxon>
        <taxon>Gammaproteobacteria</taxon>
        <taxon>Lysobacterales</taxon>
        <taxon>Lysobacteraceae</taxon>
        <taxon>Xanthomonas</taxon>
    </lineage>
</organism>
<evidence type="ECO:0000313" key="1">
    <source>
        <dbReference type="EMBL" id="GHH61134.1"/>
    </source>
</evidence>
<evidence type="ECO:0000313" key="2">
    <source>
        <dbReference type="Proteomes" id="UP000623958"/>
    </source>
</evidence>
<keyword evidence="2" id="KW-1185">Reference proteome</keyword>
<reference evidence="1" key="2">
    <citation type="submission" date="2020-09" db="EMBL/GenBank/DDBJ databases">
        <authorList>
            <person name="Sun Q."/>
            <person name="Ohkuma M."/>
        </authorList>
    </citation>
    <scope>NUCLEOTIDE SEQUENCE</scope>
    <source>
        <strain evidence="1">JCM 13306</strain>
    </source>
</reference>
<reference evidence="1" key="1">
    <citation type="journal article" date="2014" name="Int. J. Syst. Evol. Microbiol.">
        <title>Complete genome sequence of Corynebacterium casei LMG S-19264T (=DSM 44701T), isolated from a smear-ripened cheese.</title>
        <authorList>
            <consortium name="US DOE Joint Genome Institute (JGI-PGF)"/>
            <person name="Walter F."/>
            <person name="Albersmeier A."/>
            <person name="Kalinowski J."/>
            <person name="Ruckert C."/>
        </authorList>
    </citation>
    <scope>NUCLEOTIDE SEQUENCE</scope>
    <source>
        <strain evidence="1">JCM 13306</strain>
    </source>
</reference>
<protein>
    <submittedName>
        <fullName evidence="1">Uncharacterized protein</fullName>
    </submittedName>
</protein>